<gene>
    <name evidence="1" type="ORF">B0H16DRAFT_1621101</name>
</gene>
<organism evidence="1 2">
    <name type="scientific">Mycena metata</name>
    <dbReference type="NCBI Taxonomy" id="1033252"/>
    <lineage>
        <taxon>Eukaryota</taxon>
        <taxon>Fungi</taxon>
        <taxon>Dikarya</taxon>
        <taxon>Basidiomycota</taxon>
        <taxon>Agaricomycotina</taxon>
        <taxon>Agaricomycetes</taxon>
        <taxon>Agaricomycetidae</taxon>
        <taxon>Agaricales</taxon>
        <taxon>Marasmiineae</taxon>
        <taxon>Mycenaceae</taxon>
        <taxon>Mycena</taxon>
    </lineage>
</organism>
<proteinExistence type="predicted"/>
<comment type="caution">
    <text evidence="1">The sequence shown here is derived from an EMBL/GenBank/DDBJ whole genome shotgun (WGS) entry which is preliminary data.</text>
</comment>
<protein>
    <submittedName>
        <fullName evidence="1">Uncharacterized protein</fullName>
    </submittedName>
</protein>
<feature type="non-terminal residue" evidence="1">
    <location>
        <position position="1"/>
    </location>
</feature>
<accession>A0AAD7ME95</accession>
<dbReference type="AlphaFoldDB" id="A0AAD7ME95"/>
<reference evidence="1" key="1">
    <citation type="submission" date="2023-03" db="EMBL/GenBank/DDBJ databases">
        <title>Massive genome expansion in bonnet fungi (Mycena s.s.) driven by repeated elements and novel gene families across ecological guilds.</title>
        <authorList>
            <consortium name="Lawrence Berkeley National Laboratory"/>
            <person name="Harder C.B."/>
            <person name="Miyauchi S."/>
            <person name="Viragh M."/>
            <person name="Kuo A."/>
            <person name="Thoen E."/>
            <person name="Andreopoulos B."/>
            <person name="Lu D."/>
            <person name="Skrede I."/>
            <person name="Drula E."/>
            <person name="Henrissat B."/>
            <person name="Morin E."/>
            <person name="Kohler A."/>
            <person name="Barry K."/>
            <person name="LaButti K."/>
            <person name="Morin E."/>
            <person name="Salamov A."/>
            <person name="Lipzen A."/>
            <person name="Mereny Z."/>
            <person name="Hegedus B."/>
            <person name="Baldrian P."/>
            <person name="Stursova M."/>
            <person name="Weitz H."/>
            <person name="Taylor A."/>
            <person name="Grigoriev I.V."/>
            <person name="Nagy L.G."/>
            <person name="Martin F."/>
            <person name="Kauserud H."/>
        </authorList>
    </citation>
    <scope>NUCLEOTIDE SEQUENCE</scope>
    <source>
        <strain evidence="1">CBHHK182m</strain>
    </source>
</reference>
<evidence type="ECO:0000313" key="2">
    <source>
        <dbReference type="Proteomes" id="UP001215598"/>
    </source>
</evidence>
<dbReference type="Proteomes" id="UP001215598">
    <property type="component" value="Unassembled WGS sequence"/>
</dbReference>
<name>A0AAD7ME95_9AGAR</name>
<keyword evidence="2" id="KW-1185">Reference proteome</keyword>
<dbReference type="EMBL" id="JARKIB010000342">
    <property type="protein sequence ID" value="KAJ7713490.1"/>
    <property type="molecule type" value="Genomic_DNA"/>
</dbReference>
<sequence>RRYESTPRGVDAEGHVAAVVHCPVGVNAERVGRDMCVCFLFLPSISPSSSSAFLDDDTHFSRPRLPASLFTEYRILAHCRLGLGPGIQPKRAAPYARYEGKKISVGVVYTDGCRGRA</sequence>
<evidence type="ECO:0000313" key="1">
    <source>
        <dbReference type="EMBL" id="KAJ7713490.1"/>
    </source>
</evidence>